<protein>
    <recommendedName>
        <fullName evidence="4">Type II secretion system protein</fullName>
    </recommendedName>
</protein>
<evidence type="ECO:0000256" key="1">
    <source>
        <dbReference type="SAM" id="Phobius"/>
    </source>
</evidence>
<evidence type="ECO:0000313" key="3">
    <source>
        <dbReference type="Proteomes" id="UP000230292"/>
    </source>
</evidence>
<keyword evidence="1" id="KW-0812">Transmembrane</keyword>
<dbReference type="EMBL" id="PFGC01000053">
    <property type="protein sequence ID" value="PIW36456.1"/>
    <property type="molecule type" value="Genomic_DNA"/>
</dbReference>
<dbReference type="Proteomes" id="UP000230292">
    <property type="component" value="Unassembled WGS sequence"/>
</dbReference>
<evidence type="ECO:0008006" key="4">
    <source>
        <dbReference type="Google" id="ProtNLM"/>
    </source>
</evidence>
<organism evidence="2 3">
    <name type="scientific">Candidatus Kerfeldbacteria bacterium CG15_BIG_FIL_POST_REV_8_21_14_020_45_12</name>
    <dbReference type="NCBI Taxonomy" id="2014247"/>
    <lineage>
        <taxon>Bacteria</taxon>
        <taxon>Candidatus Kerfeldiibacteriota</taxon>
    </lineage>
</organism>
<name>A0A2M7H2I4_9BACT</name>
<reference evidence="2 3" key="1">
    <citation type="submission" date="2017-09" db="EMBL/GenBank/DDBJ databases">
        <title>Depth-based differentiation of microbial function through sediment-hosted aquifers and enrichment of novel symbionts in the deep terrestrial subsurface.</title>
        <authorList>
            <person name="Probst A.J."/>
            <person name="Ladd B."/>
            <person name="Jarett J.K."/>
            <person name="Geller-Mcgrath D.E."/>
            <person name="Sieber C.M."/>
            <person name="Emerson J.B."/>
            <person name="Anantharaman K."/>
            <person name="Thomas B.C."/>
            <person name="Malmstrom R."/>
            <person name="Stieglmeier M."/>
            <person name="Klingl A."/>
            <person name="Woyke T."/>
            <person name="Ryan C.M."/>
            <person name="Banfield J.F."/>
        </authorList>
    </citation>
    <scope>NUCLEOTIDE SEQUENCE [LARGE SCALE GENOMIC DNA]</scope>
    <source>
        <strain evidence="2">CG15_BIG_FIL_POST_REV_8_21_14_020_45_12</strain>
    </source>
</reference>
<keyword evidence="1" id="KW-1133">Transmembrane helix</keyword>
<comment type="caution">
    <text evidence="2">The sequence shown here is derived from an EMBL/GenBank/DDBJ whole genome shotgun (WGS) entry which is preliminary data.</text>
</comment>
<proteinExistence type="predicted"/>
<feature type="transmembrane region" description="Helical" evidence="1">
    <location>
        <begin position="12"/>
        <end position="37"/>
    </location>
</feature>
<keyword evidence="1" id="KW-0472">Membrane</keyword>
<gene>
    <name evidence="2" type="ORF">COW24_05375</name>
</gene>
<evidence type="ECO:0000313" key="2">
    <source>
        <dbReference type="EMBL" id="PIW36456.1"/>
    </source>
</evidence>
<dbReference type="AlphaFoldDB" id="A0A2M7H2I4"/>
<sequence>MTKQRQFGFSLLESVLATAVIMIGIVSIISLAIVSLVGGEVTSDEFMAVNFAREAMESIRVQRDSNWLAMDAGLTAAWNDNLYELSGTTYDYSGIVTMGIGGSTRFSFLPNSFGDTCVGASSTVYDCTSIWYESSRTRYIQSTDITFVPASYEETKFQRLVMLYPICRDSSSGLEQIISGTGNCAGLGATWSQVGIDAIVQMHWPERTDYRTYTIEEHLYDWKY</sequence>
<accession>A0A2M7H2I4</accession>